<feature type="transmembrane region" description="Helical" evidence="2">
    <location>
        <begin position="270"/>
        <end position="289"/>
    </location>
</feature>
<protein>
    <submittedName>
        <fullName evidence="3">Uncharacterized protein</fullName>
    </submittedName>
</protein>
<dbReference type="Proteomes" id="UP000298327">
    <property type="component" value="Unassembled WGS sequence"/>
</dbReference>
<evidence type="ECO:0000313" key="4">
    <source>
        <dbReference type="Proteomes" id="UP000298327"/>
    </source>
</evidence>
<comment type="caution">
    <text evidence="3">The sequence shown here is derived from an EMBL/GenBank/DDBJ whole genome shotgun (WGS) entry which is preliminary data.</text>
</comment>
<evidence type="ECO:0000256" key="2">
    <source>
        <dbReference type="SAM" id="Phobius"/>
    </source>
</evidence>
<proteinExistence type="predicted"/>
<feature type="non-terminal residue" evidence="3">
    <location>
        <position position="1"/>
    </location>
</feature>
<keyword evidence="2" id="KW-0812">Transmembrane</keyword>
<feature type="compositionally biased region" description="Polar residues" evidence="1">
    <location>
        <begin position="67"/>
        <end position="76"/>
    </location>
</feature>
<feature type="region of interest" description="Disordered" evidence="1">
    <location>
        <begin position="120"/>
        <end position="149"/>
    </location>
</feature>
<name>A0A4Y9ZA67_9AGAM</name>
<dbReference type="AlphaFoldDB" id="A0A4Y9ZA67"/>
<organism evidence="3 4">
    <name type="scientific">Dentipellis fragilis</name>
    <dbReference type="NCBI Taxonomy" id="205917"/>
    <lineage>
        <taxon>Eukaryota</taxon>
        <taxon>Fungi</taxon>
        <taxon>Dikarya</taxon>
        <taxon>Basidiomycota</taxon>
        <taxon>Agaricomycotina</taxon>
        <taxon>Agaricomycetes</taxon>
        <taxon>Russulales</taxon>
        <taxon>Hericiaceae</taxon>
        <taxon>Dentipellis</taxon>
    </lineage>
</organism>
<dbReference type="EMBL" id="SEOQ01000069">
    <property type="protein sequence ID" value="TFY71050.1"/>
    <property type="molecule type" value="Genomic_DNA"/>
</dbReference>
<dbReference type="PANTHER" id="PTHR36819">
    <property type="entry name" value="REGULATOR OF PHOSPHOLIPASE D SRF1"/>
    <property type="match status" value="1"/>
</dbReference>
<keyword evidence="4" id="KW-1185">Reference proteome</keyword>
<feature type="region of interest" description="Disordered" evidence="1">
    <location>
        <begin position="1"/>
        <end position="81"/>
    </location>
</feature>
<dbReference type="InterPro" id="IPR037737">
    <property type="entry name" value="Srf1"/>
</dbReference>
<dbReference type="GO" id="GO:0000324">
    <property type="term" value="C:fungal-type vacuole"/>
    <property type="evidence" value="ECO:0007669"/>
    <property type="project" value="TreeGrafter"/>
</dbReference>
<feature type="compositionally biased region" description="Basic and acidic residues" evidence="1">
    <location>
        <begin position="133"/>
        <end position="149"/>
    </location>
</feature>
<gene>
    <name evidence="3" type="ORF">EVG20_g1943</name>
</gene>
<evidence type="ECO:0000256" key="1">
    <source>
        <dbReference type="SAM" id="MobiDB-lite"/>
    </source>
</evidence>
<feature type="transmembrane region" description="Helical" evidence="2">
    <location>
        <begin position="228"/>
        <end position="250"/>
    </location>
</feature>
<accession>A0A4Y9ZA67</accession>
<dbReference type="GO" id="GO:0071944">
    <property type="term" value="C:cell periphery"/>
    <property type="evidence" value="ECO:0007669"/>
    <property type="project" value="TreeGrafter"/>
</dbReference>
<feature type="transmembrane region" description="Helical" evidence="2">
    <location>
        <begin position="309"/>
        <end position="330"/>
    </location>
</feature>
<feature type="compositionally biased region" description="Low complexity" evidence="1">
    <location>
        <begin position="1"/>
        <end position="16"/>
    </location>
</feature>
<keyword evidence="2" id="KW-1133">Transmembrane helix</keyword>
<dbReference type="PANTHER" id="PTHR36819:SF1">
    <property type="entry name" value="REGULATOR OF PHOSPHOLIPASE D SRF1"/>
    <property type="match status" value="1"/>
</dbReference>
<dbReference type="OrthoDB" id="1436450at2759"/>
<evidence type="ECO:0000313" key="3">
    <source>
        <dbReference type="EMBL" id="TFY71050.1"/>
    </source>
</evidence>
<feature type="transmembrane region" description="Helical" evidence="2">
    <location>
        <begin position="374"/>
        <end position="396"/>
    </location>
</feature>
<reference evidence="3 4" key="1">
    <citation type="submission" date="2019-02" db="EMBL/GenBank/DDBJ databases">
        <title>Genome sequencing of the rare red list fungi Dentipellis fragilis.</title>
        <authorList>
            <person name="Buettner E."/>
            <person name="Kellner H."/>
        </authorList>
    </citation>
    <scope>NUCLEOTIDE SEQUENCE [LARGE SCALE GENOMIC DNA]</scope>
    <source>
        <strain evidence="3 4">DSM 105465</strain>
    </source>
</reference>
<sequence length="420" mass="45859">PPPSATSNSSFLSSRSKPPPPLSTKPVVTVPPWARDEPPSPTDTIHLAPPSPGGSHNPSEARRSDAISYQSSSGHPTSDHLRWWAFNRTRPRSDTGASDVPPPPPLERKGISVIEQLGRHAWKSSSNSQDETVVEKEAGPSTSHPKDWGLRLSMPTPPPAPFTLAQSHTPGWDSPWTARPANTHLSGIYEQLGNVRNGSVDDKDSGASNLSRWARIKKRGRAYLLHNTYVPLLFRFINITFTTAALAIAIRIRLLESAHGVMGALGSSPTLVVIFAPLTLVHVMMAIYLEYFGKPLGLWKTSGKLAHTLFEVLFVCAWSAAFSLCFDNFFTSLIPCASPSAVSWYSNLPRPDSPIGDIGRGENGLGDLLCDDQVALICLVGIGLLMYCFNLIISLYRIFEKVKIHHAPALPTWTTPLTRK</sequence>
<keyword evidence="2" id="KW-0472">Membrane</keyword>